<dbReference type="PANTHER" id="PTHR35394:SF5">
    <property type="entry name" value="DUF3176 DOMAIN-CONTAINING PROTEIN"/>
    <property type="match status" value="1"/>
</dbReference>
<protein>
    <submittedName>
        <fullName evidence="3">Uncharacterized protein</fullName>
    </submittedName>
</protein>
<feature type="chain" id="PRO_5040959241" evidence="2">
    <location>
        <begin position="19"/>
        <end position="473"/>
    </location>
</feature>
<dbReference type="Proteomes" id="UP001147747">
    <property type="component" value="Unassembled WGS sequence"/>
</dbReference>
<sequence length="473" mass="52267">MILIFMLAFDPMIQQILSYPSTPTIAAADTIAASVPQLRYIGTGLTETDLYSAYYLGIWSKSFNITPSCPSGNCTWQNYRSVGLCSQCSDITSTATLDCPKPTHQGYATQWGPYLDGNCKVILPQGQSSNTNLTFGYPRGQKPEGTPDVITIDANTVWEVASYAAYEDFFFSNQTLPNKVYSNVENPLMTLAQASLGFDNGVIAHPSNLWEGVVIKNVTQCSLSYCVQNYNVSVTEGKSIIEKTSTDFGKTFVPPKSPYADSTCWRPNESPNDTVMPAPETVPMTNNESMIMPSRNATEFAFCYNQEIMPELLVGSVNTSYIKKKQDSKWGSDNAYSGTENLGRIFDLGLHVIMPRIAESLTLANLQGPNSTNLPGTIYTNEVIVKVQWAWMILPTLLVIMGNLFIVCTMYASRKTILWKSSILALLFHGLDDEAAAKRDQCTASSRMEKLAEDMHVQLQSSESDEHVALCER</sequence>
<keyword evidence="4" id="KW-1185">Reference proteome</keyword>
<evidence type="ECO:0000256" key="2">
    <source>
        <dbReference type="SAM" id="SignalP"/>
    </source>
</evidence>
<evidence type="ECO:0000256" key="1">
    <source>
        <dbReference type="SAM" id="Phobius"/>
    </source>
</evidence>
<comment type="caution">
    <text evidence="3">The sequence shown here is derived from an EMBL/GenBank/DDBJ whole genome shotgun (WGS) entry which is preliminary data.</text>
</comment>
<feature type="signal peptide" evidence="2">
    <location>
        <begin position="1"/>
        <end position="18"/>
    </location>
</feature>
<keyword evidence="2" id="KW-0732">Signal</keyword>
<organism evidence="3 4">
    <name type="scientific">Penicillium cosmopolitanum</name>
    <dbReference type="NCBI Taxonomy" id="1131564"/>
    <lineage>
        <taxon>Eukaryota</taxon>
        <taxon>Fungi</taxon>
        <taxon>Dikarya</taxon>
        <taxon>Ascomycota</taxon>
        <taxon>Pezizomycotina</taxon>
        <taxon>Eurotiomycetes</taxon>
        <taxon>Eurotiomycetidae</taxon>
        <taxon>Eurotiales</taxon>
        <taxon>Aspergillaceae</taxon>
        <taxon>Penicillium</taxon>
    </lineage>
</organism>
<keyword evidence="1" id="KW-1133">Transmembrane helix</keyword>
<reference evidence="3" key="2">
    <citation type="journal article" date="2023" name="IMA Fungus">
        <title>Comparative genomic study of the Penicillium genus elucidates a diverse pangenome and 15 lateral gene transfer events.</title>
        <authorList>
            <person name="Petersen C."/>
            <person name="Sorensen T."/>
            <person name="Nielsen M.R."/>
            <person name="Sondergaard T.E."/>
            <person name="Sorensen J.L."/>
            <person name="Fitzpatrick D.A."/>
            <person name="Frisvad J.C."/>
            <person name="Nielsen K.L."/>
        </authorList>
    </citation>
    <scope>NUCLEOTIDE SEQUENCE</scope>
    <source>
        <strain evidence="3">IBT 29677</strain>
    </source>
</reference>
<proteinExistence type="predicted"/>
<gene>
    <name evidence="3" type="ORF">N7509_000426</name>
</gene>
<evidence type="ECO:0000313" key="4">
    <source>
        <dbReference type="Proteomes" id="UP001147747"/>
    </source>
</evidence>
<keyword evidence="1" id="KW-0812">Transmembrane</keyword>
<dbReference type="GeneID" id="81364053"/>
<dbReference type="OrthoDB" id="5376804at2759"/>
<name>A0A9W9WA89_9EURO</name>
<evidence type="ECO:0000313" key="3">
    <source>
        <dbReference type="EMBL" id="KAJ5413799.1"/>
    </source>
</evidence>
<dbReference type="AlphaFoldDB" id="A0A9W9WA89"/>
<dbReference type="PANTHER" id="PTHR35394">
    <property type="entry name" value="DUF3176 DOMAIN-CONTAINING PROTEIN"/>
    <property type="match status" value="1"/>
</dbReference>
<accession>A0A9W9WA89</accession>
<feature type="transmembrane region" description="Helical" evidence="1">
    <location>
        <begin position="389"/>
        <end position="412"/>
    </location>
</feature>
<dbReference type="EMBL" id="JAPZBU010000003">
    <property type="protein sequence ID" value="KAJ5413799.1"/>
    <property type="molecule type" value="Genomic_DNA"/>
</dbReference>
<dbReference type="RefSeq" id="XP_056493655.1">
    <property type="nucleotide sequence ID" value="XM_056625073.1"/>
</dbReference>
<keyword evidence="1" id="KW-0472">Membrane</keyword>
<reference evidence="3" key="1">
    <citation type="submission" date="2022-12" db="EMBL/GenBank/DDBJ databases">
        <authorList>
            <person name="Petersen C."/>
        </authorList>
    </citation>
    <scope>NUCLEOTIDE SEQUENCE</scope>
    <source>
        <strain evidence="3">IBT 29677</strain>
    </source>
</reference>